<dbReference type="InterPro" id="IPR011250">
    <property type="entry name" value="OMP/PagP_B-barrel"/>
</dbReference>
<feature type="chain" id="PRO_5015184945" evidence="1">
    <location>
        <begin position="25"/>
        <end position="407"/>
    </location>
</feature>
<dbReference type="AlphaFoldDB" id="A0A2P8C832"/>
<evidence type="ECO:0000313" key="6">
    <source>
        <dbReference type="Proteomes" id="UP000396862"/>
    </source>
</evidence>
<name>A0A2P8C832_9BACT</name>
<keyword evidence="6" id="KW-1185">Reference proteome</keyword>
<comment type="caution">
    <text evidence="4">The sequence shown here is derived from an EMBL/GenBank/DDBJ whole genome shotgun (WGS) entry which is preliminary data.</text>
</comment>
<accession>A0A2P8C832</accession>
<evidence type="ECO:0000313" key="3">
    <source>
        <dbReference type="EMBL" id="GET22214.1"/>
    </source>
</evidence>
<sequence length="407" mass="46734">MKTQILSLLLLSTAFFLTTTTSQAQKVFRKSYIITNPNDTLRGDIRLPLKFVDKTNFSFRKNDDGEFKAISPQNIRVISTGIQYFVPKKISYDDKKELRFLEVLSTGAVSTYRLDKENYYIEKGDKMYHLTNSERKYVKGDGSTYTAYSKRYIGLLANAFRDEPQLKRQIRNTSFTSRSLIKISKKFSELACPGCPFTDYTQNIKHSVYFEPQAGISYASLTFQTSDDHITDLSPFAGINFRFSSSRNPNWTYITGLNYSSYKFEDIIRHSVNGPNENNYIKLSYSAFSIPLIVEYTFGNHKLQPSIRLGYNNVFVNYSEYSVGDLLIFDNSAFPRDMLSSQSTNFLNYQIGFLAGTGIRYRLNENSFLLLNGNFSFRIPSSNAQHLLDKQQTSSIDISLGYSFRIK</sequence>
<dbReference type="Proteomes" id="UP000240621">
    <property type="component" value="Unassembled WGS sequence"/>
</dbReference>
<organism evidence="4 5">
    <name type="scientific">Prolixibacter denitrificans</name>
    <dbReference type="NCBI Taxonomy" id="1541063"/>
    <lineage>
        <taxon>Bacteria</taxon>
        <taxon>Pseudomonadati</taxon>
        <taxon>Bacteroidota</taxon>
        <taxon>Bacteroidia</taxon>
        <taxon>Marinilabiliales</taxon>
        <taxon>Prolixibacteraceae</taxon>
        <taxon>Prolixibacter</taxon>
    </lineage>
</organism>
<gene>
    <name evidence="4" type="ORF">CLV93_11174</name>
    <name evidence="3" type="ORF">JCM18694_24600</name>
</gene>
<dbReference type="EMBL" id="BLAU01000001">
    <property type="protein sequence ID" value="GET22214.1"/>
    <property type="molecule type" value="Genomic_DNA"/>
</dbReference>
<evidence type="ECO:0000256" key="1">
    <source>
        <dbReference type="SAM" id="SignalP"/>
    </source>
</evidence>
<reference evidence="4 5" key="1">
    <citation type="submission" date="2018-03" db="EMBL/GenBank/DDBJ databases">
        <title>Genomic Encyclopedia of Archaeal and Bacterial Type Strains, Phase II (KMG-II): from individual species to whole genera.</title>
        <authorList>
            <person name="Goeker M."/>
        </authorList>
    </citation>
    <scope>NUCLEOTIDE SEQUENCE [LARGE SCALE GENOMIC DNA]</scope>
    <source>
        <strain evidence="4 5">DSM 27267</strain>
    </source>
</reference>
<protein>
    <submittedName>
        <fullName evidence="4">Outer membrane protein with beta-barrel domain</fullName>
    </submittedName>
</protein>
<dbReference type="InterPro" id="IPR025665">
    <property type="entry name" value="Beta-barrel_OMP_2"/>
</dbReference>
<proteinExistence type="predicted"/>
<reference evidence="3 6" key="2">
    <citation type="submission" date="2019-10" db="EMBL/GenBank/DDBJ databases">
        <title>Prolixibacter strains distinguished by the presence of nitrate reductase genes were adept at nitrate-dependent anaerobic corrosion of metallic iron and carbon steel.</title>
        <authorList>
            <person name="Iino T."/>
            <person name="Shono N."/>
            <person name="Ito K."/>
            <person name="Nakamura R."/>
            <person name="Sueoka K."/>
            <person name="Harayama S."/>
            <person name="Ohkuma M."/>
        </authorList>
    </citation>
    <scope>NUCLEOTIDE SEQUENCE [LARGE SCALE GENOMIC DNA]</scope>
    <source>
        <strain evidence="3 6">MIC1-1</strain>
    </source>
</reference>
<dbReference type="Pfam" id="PF13568">
    <property type="entry name" value="OMP_b-brl_2"/>
    <property type="match status" value="1"/>
</dbReference>
<dbReference type="OrthoDB" id="815717at2"/>
<dbReference type="SUPFAM" id="SSF56925">
    <property type="entry name" value="OMPA-like"/>
    <property type="match status" value="1"/>
</dbReference>
<evidence type="ECO:0000313" key="4">
    <source>
        <dbReference type="EMBL" id="PSK81097.1"/>
    </source>
</evidence>
<feature type="signal peptide" evidence="1">
    <location>
        <begin position="1"/>
        <end position="24"/>
    </location>
</feature>
<evidence type="ECO:0000259" key="2">
    <source>
        <dbReference type="Pfam" id="PF13568"/>
    </source>
</evidence>
<evidence type="ECO:0000313" key="5">
    <source>
        <dbReference type="Proteomes" id="UP000240621"/>
    </source>
</evidence>
<dbReference type="RefSeq" id="WP_106543414.1">
    <property type="nucleotide sequence ID" value="NZ_BLAU01000001.1"/>
</dbReference>
<dbReference type="EMBL" id="PYGC01000011">
    <property type="protein sequence ID" value="PSK81097.1"/>
    <property type="molecule type" value="Genomic_DNA"/>
</dbReference>
<keyword evidence="1" id="KW-0732">Signal</keyword>
<dbReference type="Proteomes" id="UP000396862">
    <property type="component" value="Unassembled WGS sequence"/>
</dbReference>
<dbReference type="Gene3D" id="2.40.160.20">
    <property type="match status" value="1"/>
</dbReference>
<feature type="domain" description="Outer membrane protein beta-barrel" evidence="2">
    <location>
        <begin position="206"/>
        <end position="377"/>
    </location>
</feature>